<dbReference type="SUPFAM" id="SSF53901">
    <property type="entry name" value="Thiolase-like"/>
    <property type="match status" value="2"/>
</dbReference>
<evidence type="ECO:0000256" key="1">
    <source>
        <dbReference type="ARBA" id="ARBA00010982"/>
    </source>
</evidence>
<dbReference type="NCBIfam" id="TIGR01930">
    <property type="entry name" value="AcCoA-C-Actrans"/>
    <property type="match status" value="1"/>
</dbReference>
<gene>
    <name evidence="8" type="ORF">HOC_07178</name>
</gene>
<sequence>MAEAYIIDACRTPRGIGKQGKGALAHIHPQQLAATVLKALAERNKLDTATVDDIIWGTSSQRGAQGADLGRMAALDAGYDVKASGVTLDRFCGSGITSVALAAAQVMSGMEDCVIAGGTEMMSYTAASADPKTPPVMDAGNTRLRASHPQTQQGVCADAIATLEGIDREALDNLAYVSQQRADRAIKEGRFDKSVVPVYNEDGSLALDHEEFPRPSTTMETLGGLKTVFNMYMDIPVDDQGNTYGNLLTRKYPQLEGKMNHVHHAGNSSGVVDGAACLLITSKDYADKHGLKPRARIVATANMGDDPTLMLNAPVPAAKKVLEKAGLTTKDIDVYEINEAFSVVAEKFIRDLDLDREKVNINGGAMALGHPIGATGSILIGTALDELERSGGRYGLITMCAAGGMAPAIIIERI</sequence>
<dbReference type="InterPro" id="IPR020613">
    <property type="entry name" value="Thiolase_CS"/>
</dbReference>
<evidence type="ECO:0000259" key="6">
    <source>
        <dbReference type="Pfam" id="PF00108"/>
    </source>
</evidence>
<dbReference type="eggNOG" id="COG0183">
    <property type="taxonomic scope" value="Bacteria"/>
</dbReference>
<dbReference type="InterPro" id="IPR020616">
    <property type="entry name" value="Thiolase_N"/>
</dbReference>
<feature type="active site" description="Proton acceptor" evidence="4">
    <location>
        <position position="400"/>
    </location>
</feature>
<comment type="caution">
    <text evidence="8">The sequence shown here is derived from an EMBL/GenBank/DDBJ whole genome shotgun (WGS) entry which is preliminary data.</text>
</comment>
<dbReference type="CDD" id="cd00751">
    <property type="entry name" value="thiolase"/>
    <property type="match status" value="1"/>
</dbReference>
<dbReference type="GO" id="GO:0003985">
    <property type="term" value="F:acetyl-CoA C-acetyltransferase activity"/>
    <property type="evidence" value="ECO:0007669"/>
    <property type="project" value="UniProtKB-EC"/>
</dbReference>
<feature type="active site" description="Proton acceptor" evidence="4">
    <location>
        <position position="370"/>
    </location>
</feature>
<dbReference type="EMBL" id="ARYL01000008">
    <property type="protein sequence ID" value="KDA03168.1"/>
    <property type="molecule type" value="Genomic_DNA"/>
</dbReference>
<dbReference type="NCBIfam" id="NF004682">
    <property type="entry name" value="PRK06025.1"/>
    <property type="match status" value="1"/>
</dbReference>
<dbReference type="STRING" id="1280953.HOC_07178"/>
<proteinExistence type="inferred from homology"/>
<evidence type="ECO:0000313" key="9">
    <source>
        <dbReference type="Proteomes" id="UP000024942"/>
    </source>
</evidence>
<organism evidence="8 9">
    <name type="scientific">Hyphomonas oceanitis SCH89</name>
    <dbReference type="NCBI Taxonomy" id="1280953"/>
    <lineage>
        <taxon>Bacteria</taxon>
        <taxon>Pseudomonadati</taxon>
        <taxon>Pseudomonadota</taxon>
        <taxon>Alphaproteobacteria</taxon>
        <taxon>Hyphomonadales</taxon>
        <taxon>Hyphomonadaceae</taxon>
        <taxon>Hyphomonas</taxon>
    </lineage>
</organism>
<dbReference type="OrthoDB" id="7623727at2"/>
<dbReference type="InterPro" id="IPR020610">
    <property type="entry name" value="Thiolase_AS"/>
</dbReference>
<dbReference type="PANTHER" id="PTHR43365">
    <property type="entry name" value="BLR7806 PROTEIN"/>
    <property type="match status" value="1"/>
</dbReference>
<dbReference type="Proteomes" id="UP000024942">
    <property type="component" value="Unassembled WGS sequence"/>
</dbReference>
<name>A0A059G9K6_9PROT</name>
<dbReference type="RefSeq" id="WP_035537083.1">
    <property type="nucleotide sequence ID" value="NZ_ARYL01000008.1"/>
</dbReference>
<dbReference type="PROSITE" id="PS00099">
    <property type="entry name" value="THIOLASE_3"/>
    <property type="match status" value="1"/>
</dbReference>
<evidence type="ECO:0000256" key="5">
    <source>
        <dbReference type="RuleBase" id="RU003557"/>
    </source>
</evidence>
<dbReference type="PROSITE" id="PS00737">
    <property type="entry name" value="THIOLASE_2"/>
    <property type="match status" value="1"/>
</dbReference>
<evidence type="ECO:0000259" key="7">
    <source>
        <dbReference type="Pfam" id="PF02803"/>
    </source>
</evidence>
<protein>
    <submittedName>
        <fullName evidence="8">Acetyl-CoA acetyltransferase</fullName>
        <ecNumber evidence="8">2.3.1.9</ecNumber>
    </submittedName>
</protein>
<evidence type="ECO:0000256" key="4">
    <source>
        <dbReference type="PIRSR" id="PIRSR000429-1"/>
    </source>
</evidence>
<dbReference type="InterPro" id="IPR002155">
    <property type="entry name" value="Thiolase"/>
</dbReference>
<feature type="domain" description="Thiolase C-terminal" evidence="7">
    <location>
        <begin position="291"/>
        <end position="413"/>
    </location>
</feature>
<dbReference type="EC" id="2.3.1.9" evidence="8"/>
<dbReference type="PANTHER" id="PTHR43365:SF1">
    <property type="entry name" value="ACETYL-COA C-ACYLTRANSFERASE"/>
    <property type="match status" value="1"/>
</dbReference>
<dbReference type="InterPro" id="IPR016039">
    <property type="entry name" value="Thiolase-like"/>
</dbReference>
<dbReference type="Gene3D" id="3.40.47.10">
    <property type="match status" value="2"/>
</dbReference>
<dbReference type="Pfam" id="PF00108">
    <property type="entry name" value="Thiolase_N"/>
    <property type="match status" value="1"/>
</dbReference>
<evidence type="ECO:0000256" key="3">
    <source>
        <dbReference type="ARBA" id="ARBA00023315"/>
    </source>
</evidence>
<keyword evidence="3 5" id="KW-0012">Acyltransferase</keyword>
<comment type="similarity">
    <text evidence="1 5">Belongs to the thiolase-like superfamily. Thiolase family.</text>
</comment>
<keyword evidence="2 5" id="KW-0808">Transferase</keyword>
<dbReference type="InterPro" id="IPR020617">
    <property type="entry name" value="Thiolase_C"/>
</dbReference>
<dbReference type="Pfam" id="PF02803">
    <property type="entry name" value="Thiolase_C"/>
    <property type="match status" value="1"/>
</dbReference>
<keyword evidence="9" id="KW-1185">Reference proteome</keyword>
<dbReference type="PATRIC" id="fig|1280953.3.peg.1454"/>
<dbReference type="PIRSF" id="PIRSF000429">
    <property type="entry name" value="Ac-CoA_Ac_transf"/>
    <property type="match status" value="1"/>
</dbReference>
<reference evidence="8 9" key="1">
    <citation type="journal article" date="2014" name="Antonie Van Leeuwenhoek">
        <title>Hyphomonas beringensis sp. nov. and Hyphomonas chukchiensis sp. nov., isolated from surface seawater of the Bering Sea and Chukchi Sea.</title>
        <authorList>
            <person name="Li C."/>
            <person name="Lai Q."/>
            <person name="Li G."/>
            <person name="Dong C."/>
            <person name="Wang J."/>
            <person name="Liao Y."/>
            <person name="Shao Z."/>
        </authorList>
    </citation>
    <scope>NUCLEOTIDE SEQUENCE [LARGE SCALE GENOMIC DNA]</scope>
    <source>
        <strain evidence="8 9">SCH89</strain>
    </source>
</reference>
<feature type="active site" description="Acyl-thioester intermediate" evidence="4">
    <location>
        <position position="92"/>
    </location>
</feature>
<evidence type="ECO:0000256" key="2">
    <source>
        <dbReference type="ARBA" id="ARBA00022679"/>
    </source>
</evidence>
<dbReference type="AlphaFoldDB" id="A0A059G9K6"/>
<accession>A0A059G9K6</accession>
<feature type="domain" description="Thiolase N-terminal" evidence="6">
    <location>
        <begin position="5"/>
        <end position="230"/>
    </location>
</feature>
<evidence type="ECO:0000313" key="8">
    <source>
        <dbReference type="EMBL" id="KDA03168.1"/>
    </source>
</evidence>